<sequence length="142" mass="15717">MIGEAGSANGYSWMLPLTGNRSIASLATGVSTPPIVNLTIQQRIPYLESHVTLNWDLALTHRTRSLGKPCFWPQVMSSLHSLKSVNAQSQRLTAVCAFDGWLVLAPQPPVPDCHQFAQCWLVTQSHRKKTQGMNVVLRVQII</sequence>
<dbReference type="EMBL" id="KV453915">
    <property type="protein sequence ID" value="ODV77219.1"/>
    <property type="molecule type" value="Genomic_DNA"/>
</dbReference>
<name>A0A1E4SCJ0_9ASCO</name>
<keyword evidence="2" id="KW-1185">Reference proteome</keyword>
<dbReference type="GeneID" id="30982472"/>
<accession>A0A1E4SCJ0</accession>
<evidence type="ECO:0000313" key="2">
    <source>
        <dbReference type="Proteomes" id="UP000094285"/>
    </source>
</evidence>
<evidence type="ECO:0000313" key="1">
    <source>
        <dbReference type="EMBL" id="ODV77219.1"/>
    </source>
</evidence>
<organism evidence="1 2">
    <name type="scientific">Suhomyces tanzawaensis NRRL Y-17324</name>
    <dbReference type="NCBI Taxonomy" id="984487"/>
    <lineage>
        <taxon>Eukaryota</taxon>
        <taxon>Fungi</taxon>
        <taxon>Dikarya</taxon>
        <taxon>Ascomycota</taxon>
        <taxon>Saccharomycotina</taxon>
        <taxon>Pichiomycetes</taxon>
        <taxon>Debaryomycetaceae</taxon>
        <taxon>Suhomyces</taxon>
    </lineage>
</organism>
<reference evidence="2" key="1">
    <citation type="submission" date="2016-05" db="EMBL/GenBank/DDBJ databases">
        <title>Comparative genomics of biotechnologically important yeasts.</title>
        <authorList>
            <consortium name="DOE Joint Genome Institute"/>
            <person name="Riley R."/>
            <person name="Haridas S."/>
            <person name="Wolfe K.H."/>
            <person name="Lopes M.R."/>
            <person name="Hittinger C.T."/>
            <person name="Goker M."/>
            <person name="Salamov A."/>
            <person name="Wisecaver J."/>
            <person name="Long T.M."/>
            <person name="Aerts A.L."/>
            <person name="Barry K."/>
            <person name="Choi C."/>
            <person name="Clum A."/>
            <person name="Coughlan A.Y."/>
            <person name="Deshpande S."/>
            <person name="Douglass A.P."/>
            <person name="Hanson S.J."/>
            <person name="Klenk H.-P."/>
            <person name="Labutti K."/>
            <person name="Lapidus A."/>
            <person name="Lindquist E."/>
            <person name="Lipzen A."/>
            <person name="Meier-Kolthoff J.P."/>
            <person name="Ohm R.A."/>
            <person name="Otillar R.P."/>
            <person name="Pangilinan J."/>
            <person name="Peng Y."/>
            <person name="Rokas A."/>
            <person name="Rosa C.A."/>
            <person name="Scheuner C."/>
            <person name="Sibirny A.A."/>
            <person name="Slot J.C."/>
            <person name="Stielow J.B."/>
            <person name="Sun H."/>
            <person name="Kurtzman C.P."/>
            <person name="Blackwell M."/>
            <person name="Grigoriev I.V."/>
            <person name="Jeffries T.W."/>
        </authorList>
    </citation>
    <scope>NUCLEOTIDE SEQUENCE [LARGE SCALE GENOMIC DNA]</scope>
    <source>
        <strain evidence="2">NRRL Y-17324</strain>
    </source>
</reference>
<dbReference type="Proteomes" id="UP000094285">
    <property type="component" value="Unassembled WGS sequence"/>
</dbReference>
<dbReference type="AlphaFoldDB" id="A0A1E4SCJ0"/>
<gene>
    <name evidence="1" type="ORF">CANTADRAFT_302031</name>
</gene>
<dbReference type="RefSeq" id="XP_020062341.1">
    <property type="nucleotide sequence ID" value="XM_020208335.1"/>
</dbReference>
<protein>
    <submittedName>
        <fullName evidence="1">Uncharacterized protein</fullName>
    </submittedName>
</protein>
<proteinExistence type="predicted"/>